<accession>A0AAD2ARX4</accession>
<keyword evidence="3" id="KW-1003">Cell membrane</keyword>
<dbReference type="Pfam" id="PF12019">
    <property type="entry name" value="GspH"/>
    <property type="match status" value="1"/>
</dbReference>
<dbReference type="EMBL" id="CATWAF010000001">
    <property type="protein sequence ID" value="CAJ0686757.1"/>
    <property type="molecule type" value="Genomic_DNA"/>
</dbReference>
<evidence type="ECO:0000256" key="5">
    <source>
        <dbReference type="ARBA" id="ARBA00022519"/>
    </source>
</evidence>
<dbReference type="InterPro" id="IPR022346">
    <property type="entry name" value="T2SS_GspH"/>
</dbReference>
<evidence type="ECO:0000256" key="1">
    <source>
        <dbReference type="ARBA" id="ARBA00004377"/>
    </source>
</evidence>
<comment type="similarity">
    <text evidence="9">Belongs to the GSP H family.</text>
</comment>
<evidence type="ECO:0000256" key="3">
    <source>
        <dbReference type="ARBA" id="ARBA00022475"/>
    </source>
</evidence>
<organism evidence="13 14">
    <name type="scientific">Ralstonia wenshanensis</name>
    <dbReference type="NCBI Taxonomy" id="2842456"/>
    <lineage>
        <taxon>Bacteria</taxon>
        <taxon>Pseudomonadati</taxon>
        <taxon>Pseudomonadota</taxon>
        <taxon>Betaproteobacteria</taxon>
        <taxon>Burkholderiales</taxon>
        <taxon>Burkholderiaceae</taxon>
        <taxon>Ralstonia</taxon>
    </lineage>
</organism>
<dbReference type="Proteomes" id="UP001189915">
    <property type="component" value="Unassembled WGS sequence"/>
</dbReference>
<dbReference type="Pfam" id="PF07963">
    <property type="entry name" value="N_methyl"/>
    <property type="match status" value="1"/>
</dbReference>
<evidence type="ECO:0000256" key="9">
    <source>
        <dbReference type="ARBA" id="ARBA00025772"/>
    </source>
</evidence>
<evidence type="ECO:0000259" key="12">
    <source>
        <dbReference type="Pfam" id="PF12019"/>
    </source>
</evidence>
<keyword evidence="6 11" id="KW-0812">Transmembrane</keyword>
<evidence type="ECO:0000256" key="8">
    <source>
        <dbReference type="ARBA" id="ARBA00023136"/>
    </source>
</evidence>
<comment type="caution">
    <text evidence="13">The sequence shown here is derived from an EMBL/GenBank/DDBJ whole genome shotgun (WGS) entry which is preliminary data.</text>
</comment>
<gene>
    <name evidence="13" type="ORF">LMG18091_00642</name>
</gene>
<feature type="transmembrane region" description="Helical" evidence="11">
    <location>
        <begin position="12"/>
        <end position="33"/>
    </location>
</feature>
<evidence type="ECO:0000256" key="11">
    <source>
        <dbReference type="SAM" id="Phobius"/>
    </source>
</evidence>
<evidence type="ECO:0000256" key="7">
    <source>
        <dbReference type="ARBA" id="ARBA00022989"/>
    </source>
</evidence>
<evidence type="ECO:0000256" key="10">
    <source>
        <dbReference type="ARBA" id="ARBA00030775"/>
    </source>
</evidence>
<keyword evidence="5" id="KW-0997">Cell inner membrane</keyword>
<dbReference type="AlphaFoldDB" id="A0AAD2ARX4"/>
<evidence type="ECO:0000256" key="4">
    <source>
        <dbReference type="ARBA" id="ARBA00022481"/>
    </source>
</evidence>
<feature type="domain" description="General secretion pathway GspH" evidence="12">
    <location>
        <begin position="49"/>
        <end position="170"/>
    </location>
</feature>
<dbReference type="Gene3D" id="3.55.40.10">
    <property type="entry name" value="minor pseudopilin epsh domain"/>
    <property type="match status" value="1"/>
</dbReference>
<evidence type="ECO:0000256" key="2">
    <source>
        <dbReference type="ARBA" id="ARBA00021549"/>
    </source>
</evidence>
<sequence length="193" mass="21019">MLAMKLSRLRTGFTLVELVVVLSVMAILAVFAAPAGLNWWQRETVVVLADRFVSAIALAQTMSRSQRAWVHLGPLNAQQRWSSGWALYMTPSPQTQATPLEPGTEAILVHVSPPVMPPVQFTFTPSQRDVDTLSYAPVGYSRQRNGSQLYGTLTIRSGAHVRRVRINSAGRARICDPAKDAKTCGTGASANDD</sequence>
<keyword evidence="7 11" id="KW-1133">Transmembrane helix</keyword>
<evidence type="ECO:0000313" key="13">
    <source>
        <dbReference type="EMBL" id="CAJ0686757.1"/>
    </source>
</evidence>
<dbReference type="PROSITE" id="PS00409">
    <property type="entry name" value="PROKAR_NTER_METHYL"/>
    <property type="match status" value="1"/>
</dbReference>
<dbReference type="GO" id="GO:0005886">
    <property type="term" value="C:plasma membrane"/>
    <property type="evidence" value="ECO:0007669"/>
    <property type="project" value="UniProtKB-SubCell"/>
</dbReference>
<keyword evidence="8 11" id="KW-0472">Membrane</keyword>
<reference evidence="13 14" key="1">
    <citation type="submission" date="2023-07" db="EMBL/GenBank/DDBJ databases">
        <authorList>
            <person name="Peeters C."/>
        </authorList>
    </citation>
    <scope>NUCLEOTIDE SEQUENCE [LARGE SCALE GENOMIC DNA]</scope>
    <source>
        <strain evidence="13 14">LMG 18091</strain>
    </source>
</reference>
<dbReference type="GO" id="GO:0015628">
    <property type="term" value="P:protein secretion by the type II secretion system"/>
    <property type="evidence" value="ECO:0007669"/>
    <property type="project" value="InterPro"/>
</dbReference>
<keyword evidence="14" id="KW-1185">Reference proteome</keyword>
<proteinExistence type="inferred from homology"/>
<protein>
    <recommendedName>
        <fullName evidence="2">Type II secretion system protein H</fullName>
    </recommendedName>
    <alternativeName>
        <fullName evidence="10">General secretion pathway protein H</fullName>
    </alternativeName>
</protein>
<dbReference type="SUPFAM" id="SSF54523">
    <property type="entry name" value="Pili subunits"/>
    <property type="match status" value="1"/>
</dbReference>
<dbReference type="NCBIfam" id="TIGR02532">
    <property type="entry name" value="IV_pilin_GFxxxE"/>
    <property type="match status" value="1"/>
</dbReference>
<name>A0AAD2ARX4_9RALS</name>
<dbReference type="RefSeq" id="WP_316868550.1">
    <property type="nucleotide sequence ID" value="NZ_CATWAF010000001.1"/>
</dbReference>
<dbReference type="GO" id="GO:0015627">
    <property type="term" value="C:type II protein secretion system complex"/>
    <property type="evidence" value="ECO:0007669"/>
    <property type="project" value="InterPro"/>
</dbReference>
<comment type="subcellular location">
    <subcellularLocation>
        <location evidence="1">Cell inner membrane</location>
        <topology evidence="1">Single-pass membrane protein</topology>
    </subcellularLocation>
</comment>
<keyword evidence="4" id="KW-0488">Methylation</keyword>
<dbReference type="InterPro" id="IPR045584">
    <property type="entry name" value="Pilin-like"/>
</dbReference>
<dbReference type="InterPro" id="IPR012902">
    <property type="entry name" value="N_methyl_site"/>
</dbReference>
<evidence type="ECO:0000313" key="14">
    <source>
        <dbReference type="Proteomes" id="UP001189915"/>
    </source>
</evidence>
<evidence type="ECO:0000256" key="6">
    <source>
        <dbReference type="ARBA" id="ARBA00022692"/>
    </source>
</evidence>